<feature type="zinc finger region" description="C3H1-type" evidence="5">
    <location>
        <begin position="39"/>
        <end position="67"/>
    </location>
</feature>
<accession>A0A1Y1WH82</accession>
<dbReference type="SUPFAM" id="SSF90229">
    <property type="entry name" value="CCCH zinc finger"/>
    <property type="match status" value="2"/>
</dbReference>
<evidence type="ECO:0000259" key="6">
    <source>
        <dbReference type="PROSITE" id="PS50103"/>
    </source>
</evidence>
<dbReference type="GO" id="GO:0008270">
    <property type="term" value="F:zinc ion binding"/>
    <property type="evidence" value="ECO:0007669"/>
    <property type="project" value="UniProtKB-KW"/>
</dbReference>
<comment type="caution">
    <text evidence="7">The sequence shown here is derived from an EMBL/GenBank/DDBJ whole genome shotgun (WGS) entry which is preliminary data.</text>
</comment>
<dbReference type="Proteomes" id="UP000193922">
    <property type="component" value="Unassembled WGS sequence"/>
</dbReference>
<reference evidence="7 8" key="1">
    <citation type="submission" date="2016-07" db="EMBL/GenBank/DDBJ databases">
        <title>Pervasive Adenine N6-methylation of Active Genes in Fungi.</title>
        <authorList>
            <consortium name="DOE Joint Genome Institute"/>
            <person name="Mondo S.J."/>
            <person name="Dannebaum R.O."/>
            <person name="Kuo R.C."/>
            <person name="Labutti K."/>
            <person name="Haridas S."/>
            <person name="Kuo A."/>
            <person name="Salamov A."/>
            <person name="Ahrendt S.R."/>
            <person name="Lipzen A."/>
            <person name="Sullivan W."/>
            <person name="Andreopoulos W.B."/>
            <person name="Clum A."/>
            <person name="Lindquist E."/>
            <person name="Daum C."/>
            <person name="Ramamoorthy G.K."/>
            <person name="Gryganskyi A."/>
            <person name="Culley D."/>
            <person name="Magnuson J.K."/>
            <person name="James T.Y."/>
            <person name="O'Malley M.A."/>
            <person name="Stajich J.E."/>
            <person name="Spatafora J.W."/>
            <person name="Visel A."/>
            <person name="Grigoriev I.V."/>
        </authorList>
    </citation>
    <scope>NUCLEOTIDE SEQUENCE [LARGE SCALE GENOMIC DNA]</scope>
    <source>
        <strain evidence="7 8">ATCC 12442</strain>
    </source>
</reference>
<gene>
    <name evidence="7" type="ORF">DL89DRAFT_210854</name>
</gene>
<dbReference type="PROSITE" id="PS50103">
    <property type="entry name" value="ZF_C3H1"/>
    <property type="match status" value="2"/>
</dbReference>
<keyword evidence="1 5" id="KW-0479">Metal-binding</keyword>
<dbReference type="InterPro" id="IPR041367">
    <property type="entry name" value="Znf-CCCH_4"/>
</dbReference>
<dbReference type="SMART" id="SM00356">
    <property type="entry name" value="ZnF_C3H1"/>
    <property type="match status" value="2"/>
</dbReference>
<dbReference type="Pfam" id="PF00642">
    <property type="entry name" value="zf-CCCH"/>
    <property type="match status" value="1"/>
</dbReference>
<feature type="non-terminal residue" evidence="7">
    <location>
        <position position="1"/>
    </location>
</feature>
<dbReference type="InterPro" id="IPR000571">
    <property type="entry name" value="Znf_CCCH"/>
</dbReference>
<dbReference type="PANTHER" id="PTHR12547:SF18">
    <property type="entry name" value="PROTEIN TIS11"/>
    <property type="match status" value="1"/>
</dbReference>
<sequence>VFKTELCQIFMEGRVCIYGENCRHAHGESELRPRIHGPRYKTVMCVRIANQRSCSYGDKCEFAHDADE</sequence>
<keyword evidence="3 5" id="KW-0863">Zinc-finger</keyword>
<evidence type="ECO:0000313" key="8">
    <source>
        <dbReference type="Proteomes" id="UP000193922"/>
    </source>
</evidence>
<dbReference type="STRING" id="61395.A0A1Y1WH82"/>
<dbReference type="InterPro" id="IPR045877">
    <property type="entry name" value="ZFP36-like"/>
</dbReference>
<evidence type="ECO:0000256" key="4">
    <source>
        <dbReference type="ARBA" id="ARBA00022833"/>
    </source>
</evidence>
<proteinExistence type="predicted"/>
<name>A0A1Y1WH82_9FUNG</name>
<evidence type="ECO:0000256" key="2">
    <source>
        <dbReference type="ARBA" id="ARBA00022737"/>
    </source>
</evidence>
<dbReference type="AlphaFoldDB" id="A0A1Y1WH82"/>
<feature type="domain" description="C3H1-type" evidence="6">
    <location>
        <begin position="2"/>
        <end position="29"/>
    </location>
</feature>
<dbReference type="Gene3D" id="4.10.1000.10">
    <property type="entry name" value="Zinc finger, CCCH-type"/>
    <property type="match status" value="2"/>
</dbReference>
<evidence type="ECO:0000256" key="1">
    <source>
        <dbReference type="ARBA" id="ARBA00022723"/>
    </source>
</evidence>
<organism evidence="7 8">
    <name type="scientific">Linderina pennispora</name>
    <dbReference type="NCBI Taxonomy" id="61395"/>
    <lineage>
        <taxon>Eukaryota</taxon>
        <taxon>Fungi</taxon>
        <taxon>Fungi incertae sedis</taxon>
        <taxon>Zoopagomycota</taxon>
        <taxon>Kickxellomycotina</taxon>
        <taxon>Kickxellomycetes</taxon>
        <taxon>Kickxellales</taxon>
        <taxon>Kickxellaceae</taxon>
        <taxon>Linderina</taxon>
    </lineage>
</organism>
<dbReference type="InterPro" id="IPR036855">
    <property type="entry name" value="Znf_CCCH_sf"/>
</dbReference>
<keyword evidence="8" id="KW-1185">Reference proteome</keyword>
<dbReference type="FunFam" id="4.10.1000.10:FF:000001">
    <property type="entry name" value="zinc finger CCCH domain-containing protein 15-like"/>
    <property type="match status" value="1"/>
</dbReference>
<keyword evidence="4 5" id="KW-0862">Zinc</keyword>
<evidence type="ECO:0000256" key="3">
    <source>
        <dbReference type="ARBA" id="ARBA00022771"/>
    </source>
</evidence>
<feature type="zinc finger region" description="C3H1-type" evidence="5">
    <location>
        <begin position="2"/>
        <end position="29"/>
    </location>
</feature>
<feature type="domain" description="C3H1-type" evidence="6">
    <location>
        <begin position="39"/>
        <end position="67"/>
    </location>
</feature>
<dbReference type="PANTHER" id="PTHR12547">
    <property type="entry name" value="CCCH ZINC FINGER/TIS11-RELATED"/>
    <property type="match status" value="1"/>
</dbReference>
<dbReference type="Pfam" id="PF18044">
    <property type="entry name" value="zf-CCCH_4"/>
    <property type="match status" value="1"/>
</dbReference>
<feature type="non-terminal residue" evidence="7">
    <location>
        <position position="68"/>
    </location>
</feature>
<evidence type="ECO:0000256" key="5">
    <source>
        <dbReference type="PROSITE-ProRule" id="PRU00723"/>
    </source>
</evidence>
<protein>
    <recommendedName>
        <fullName evidence="6">C3H1-type domain-containing protein</fullName>
    </recommendedName>
</protein>
<dbReference type="OrthoDB" id="410307at2759"/>
<dbReference type="RefSeq" id="XP_040746219.1">
    <property type="nucleotide sequence ID" value="XM_040884194.1"/>
</dbReference>
<dbReference type="GO" id="GO:0003729">
    <property type="term" value="F:mRNA binding"/>
    <property type="evidence" value="ECO:0007669"/>
    <property type="project" value="InterPro"/>
</dbReference>
<dbReference type="GeneID" id="63800842"/>
<evidence type="ECO:0000313" key="7">
    <source>
        <dbReference type="EMBL" id="ORX72879.1"/>
    </source>
</evidence>
<dbReference type="EMBL" id="MCFD01000002">
    <property type="protein sequence ID" value="ORX72879.1"/>
    <property type="molecule type" value="Genomic_DNA"/>
</dbReference>
<keyword evidence="2" id="KW-0677">Repeat</keyword>